<dbReference type="InterPro" id="IPR051219">
    <property type="entry name" value="Heterochromatin_chromo-domain"/>
</dbReference>
<dbReference type="InterPro" id="IPR008251">
    <property type="entry name" value="Chromo_shadow_dom"/>
</dbReference>
<evidence type="ECO:0000313" key="6">
    <source>
        <dbReference type="Proteomes" id="UP000726737"/>
    </source>
</evidence>
<evidence type="ECO:0000256" key="1">
    <source>
        <dbReference type="ARBA" id="ARBA00004123"/>
    </source>
</evidence>
<dbReference type="AlphaFoldDB" id="A0A9P6PKX3"/>
<dbReference type="OrthoDB" id="433924at2759"/>
<name>A0A9P6PKX3_9FUNG</name>
<dbReference type="GO" id="GO:0005634">
    <property type="term" value="C:nucleus"/>
    <property type="evidence" value="ECO:0007669"/>
    <property type="project" value="UniProtKB-SubCell"/>
</dbReference>
<dbReference type="Proteomes" id="UP000726737">
    <property type="component" value="Unassembled WGS sequence"/>
</dbReference>
<feature type="compositionally biased region" description="Polar residues" evidence="3">
    <location>
        <begin position="202"/>
        <end position="217"/>
    </location>
</feature>
<dbReference type="InterPro" id="IPR000953">
    <property type="entry name" value="Chromo/chromo_shadow_dom"/>
</dbReference>
<protein>
    <recommendedName>
        <fullName evidence="4">Chromo domain-containing protein</fullName>
    </recommendedName>
</protein>
<gene>
    <name evidence="5" type="ORF">BG011_000108</name>
</gene>
<dbReference type="SMART" id="SM00298">
    <property type="entry name" value="CHROMO"/>
    <property type="match status" value="1"/>
</dbReference>
<dbReference type="Pfam" id="PF00385">
    <property type="entry name" value="Chromo"/>
    <property type="match status" value="1"/>
</dbReference>
<feature type="domain" description="Chromo" evidence="4">
    <location>
        <begin position="84"/>
        <end position="134"/>
    </location>
</feature>
<dbReference type="SMART" id="SM00300">
    <property type="entry name" value="ChSh"/>
    <property type="match status" value="1"/>
</dbReference>
<evidence type="ECO:0000256" key="2">
    <source>
        <dbReference type="ARBA" id="ARBA00023242"/>
    </source>
</evidence>
<accession>A0A9P6PKX3</accession>
<dbReference type="Pfam" id="PF01393">
    <property type="entry name" value="Chromo_shadow"/>
    <property type="match status" value="1"/>
</dbReference>
<reference evidence="5" key="1">
    <citation type="journal article" date="2020" name="Fungal Divers.">
        <title>Resolving the Mortierellaceae phylogeny through synthesis of multi-gene phylogenetics and phylogenomics.</title>
        <authorList>
            <person name="Vandepol N."/>
            <person name="Liber J."/>
            <person name="Desiro A."/>
            <person name="Na H."/>
            <person name="Kennedy M."/>
            <person name="Barry K."/>
            <person name="Grigoriev I.V."/>
            <person name="Miller A.N."/>
            <person name="O'Donnell K."/>
            <person name="Stajich J.E."/>
            <person name="Bonito G."/>
        </authorList>
    </citation>
    <scope>NUCLEOTIDE SEQUENCE</scope>
    <source>
        <strain evidence="5">KOD948</strain>
    </source>
</reference>
<evidence type="ECO:0000259" key="4">
    <source>
        <dbReference type="PROSITE" id="PS50013"/>
    </source>
</evidence>
<dbReference type="PANTHER" id="PTHR22812">
    <property type="entry name" value="CHROMOBOX PROTEIN"/>
    <property type="match status" value="1"/>
</dbReference>
<comment type="subcellular location">
    <subcellularLocation>
        <location evidence="1">Nucleus</location>
    </subcellularLocation>
</comment>
<feature type="compositionally biased region" description="Basic and acidic residues" evidence="3">
    <location>
        <begin position="19"/>
        <end position="30"/>
    </location>
</feature>
<proteinExistence type="predicted"/>
<feature type="compositionally biased region" description="Basic and acidic residues" evidence="3">
    <location>
        <begin position="47"/>
        <end position="65"/>
    </location>
</feature>
<feature type="non-terminal residue" evidence="5">
    <location>
        <position position="1"/>
    </location>
</feature>
<feature type="region of interest" description="Disordered" evidence="3">
    <location>
        <begin position="1"/>
        <end position="85"/>
    </location>
</feature>
<keyword evidence="2" id="KW-0539">Nucleus</keyword>
<dbReference type="EMBL" id="JAAAJA010001007">
    <property type="protein sequence ID" value="KAG0248412.1"/>
    <property type="molecule type" value="Genomic_DNA"/>
</dbReference>
<evidence type="ECO:0000256" key="3">
    <source>
        <dbReference type="SAM" id="MobiDB-lite"/>
    </source>
</evidence>
<evidence type="ECO:0000313" key="5">
    <source>
        <dbReference type="EMBL" id="KAG0248412.1"/>
    </source>
</evidence>
<feature type="region of interest" description="Disordered" evidence="3">
    <location>
        <begin position="141"/>
        <end position="230"/>
    </location>
</feature>
<dbReference type="InterPro" id="IPR016197">
    <property type="entry name" value="Chromo-like_dom_sf"/>
</dbReference>
<keyword evidence="6" id="KW-1185">Reference proteome</keyword>
<dbReference type="SUPFAM" id="SSF54160">
    <property type="entry name" value="Chromo domain-like"/>
    <property type="match status" value="2"/>
</dbReference>
<dbReference type="PROSITE" id="PS50013">
    <property type="entry name" value="CHROMO_2"/>
    <property type="match status" value="1"/>
</dbReference>
<feature type="compositionally biased region" description="Basic and acidic residues" evidence="3">
    <location>
        <begin position="178"/>
        <end position="198"/>
    </location>
</feature>
<dbReference type="InterPro" id="IPR023780">
    <property type="entry name" value="Chromo_domain"/>
</dbReference>
<sequence>AASSHFCHSRDYNNQLSETHQKGMGKESAHKNPSAATTDNKQPVIKSEPDSVDVKPSRQLLDKQLEGGSDGGSSDGDTDDDEIYEVERVVGHRYEPVEGLQYLMKWKGFKDKDNTYTNEASAFCKDLISEYWTRYLEVGGKRTDPVGAVPKPKSKPRGKQRSTSQDRTLPSSSVSLKNRNDDVEDRDVKPAKRPRISDDNDTGQPQAQAHTHLQTTDNSEREIWTPPSEWESWESRVECVIAVEQIEKEGDGSTRELIIHLKWKDGKKSQHPLKEIHRRCPRRLLEFYEAHLHFTAMDPPQQLGEFREREVCQQQPSS</sequence>
<dbReference type="Gene3D" id="2.40.50.40">
    <property type="match status" value="2"/>
</dbReference>
<organism evidence="5 6">
    <name type="scientific">Mortierella polycephala</name>
    <dbReference type="NCBI Taxonomy" id="41804"/>
    <lineage>
        <taxon>Eukaryota</taxon>
        <taxon>Fungi</taxon>
        <taxon>Fungi incertae sedis</taxon>
        <taxon>Mucoromycota</taxon>
        <taxon>Mortierellomycotina</taxon>
        <taxon>Mortierellomycetes</taxon>
        <taxon>Mortierellales</taxon>
        <taxon>Mortierellaceae</taxon>
        <taxon>Mortierella</taxon>
    </lineage>
</organism>
<comment type="caution">
    <text evidence="5">The sequence shown here is derived from an EMBL/GenBank/DDBJ whole genome shotgun (WGS) entry which is preliminary data.</text>
</comment>
<feature type="compositionally biased region" description="Polar residues" evidence="3">
    <location>
        <begin position="161"/>
        <end position="177"/>
    </location>
</feature>